<sequence length="337" mass="37715">MITRIPQNLHDCWQQELAQAYTDPKKLLEDLNLDPSDFGNALEARKLFPMRVPRPFVAAMTPGDANDPLLAQVLPAAEEFIATPGYSADPLEEQDNQQPGVLHKYRSRALLMFKGGCAVNCRYCFRRHFPYEENQLTREALNQALEYLEAQPELNEVILSGGDPLMAKDNQLFKLIERLETMPNIIRLRIHSRLPVVLPSRLTQALADRLAQSPLQIILVLHCNHPNEITSGLSLGINRLKQAGVTILNQSVLLKGVNDDVDTMVALNEKLFANGILPYYLHLLDKVQGAAHFDTSDDNARELMAGMLARLPGFLVPRLVREQGGKASKTLIDLQLS</sequence>
<comment type="cofactor">
    <cofactor evidence="2 15">
        <name>pyridoxal 5'-phosphate</name>
        <dbReference type="ChEBI" id="CHEBI:597326"/>
    </cofactor>
</comment>
<dbReference type="SFLD" id="SFLDG01070">
    <property type="entry name" value="PLP-dependent"/>
    <property type="match status" value="1"/>
</dbReference>
<dbReference type="InterPro" id="IPR007197">
    <property type="entry name" value="rSAM"/>
</dbReference>
<evidence type="ECO:0000256" key="8">
    <source>
        <dbReference type="ARBA" id="ARBA00022723"/>
    </source>
</evidence>
<dbReference type="SUPFAM" id="SSF102114">
    <property type="entry name" value="Radical SAM enzymes"/>
    <property type="match status" value="1"/>
</dbReference>
<feature type="domain" description="Radical SAM core" evidence="16">
    <location>
        <begin position="103"/>
        <end position="318"/>
    </location>
</feature>
<feature type="binding site" evidence="14">
    <location>
        <position position="121"/>
    </location>
    <ligand>
        <name>[4Fe-4S] cluster</name>
        <dbReference type="ChEBI" id="CHEBI:49883"/>
        <note>4Fe-4S-S-AdoMet</note>
    </ligand>
</feature>
<comment type="catalytic activity">
    <reaction evidence="1">
        <text>L-lysine = D-beta-lysine</text>
        <dbReference type="Rhea" id="RHEA:44148"/>
        <dbReference type="ChEBI" id="CHEBI:32551"/>
        <dbReference type="ChEBI" id="CHEBI:84138"/>
    </reaction>
</comment>
<evidence type="ECO:0000256" key="3">
    <source>
        <dbReference type="ARBA" id="ARBA00001966"/>
    </source>
</evidence>
<feature type="binding site" evidence="14">
    <location>
        <position position="117"/>
    </location>
    <ligand>
        <name>[4Fe-4S] cluster</name>
        <dbReference type="ChEBI" id="CHEBI:49883"/>
        <note>4Fe-4S-S-AdoMet</note>
    </ligand>
</feature>
<keyword evidence="12" id="KW-0413">Isomerase</keyword>
<dbReference type="NCBIfam" id="TIGR03821">
    <property type="entry name" value="EFP_modif_epmB"/>
    <property type="match status" value="1"/>
</dbReference>
<dbReference type="AlphaFoldDB" id="A0A4U1BND7"/>
<evidence type="ECO:0000259" key="16">
    <source>
        <dbReference type="PROSITE" id="PS51918"/>
    </source>
</evidence>
<name>A0A4U1BND7_9GAMM</name>
<dbReference type="InterPro" id="IPR003739">
    <property type="entry name" value="Lys_aminomutase/Glu_NH3_mut"/>
</dbReference>
<evidence type="ECO:0000313" key="17">
    <source>
        <dbReference type="EMBL" id="TKB53641.1"/>
    </source>
</evidence>
<keyword evidence="11 14" id="KW-0411">Iron-sulfur</keyword>
<dbReference type="Proteomes" id="UP000305675">
    <property type="component" value="Unassembled WGS sequence"/>
</dbReference>
<feature type="modified residue" description="N6-(pyridoxal phosphate)lysine" evidence="15">
    <location>
        <position position="329"/>
    </location>
</feature>
<dbReference type="GO" id="GO:0051539">
    <property type="term" value="F:4 iron, 4 sulfur cluster binding"/>
    <property type="evidence" value="ECO:0007669"/>
    <property type="project" value="UniProtKB-KW"/>
</dbReference>
<evidence type="ECO:0000256" key="15">
    <source>
        <dbReference type="PIRSR" id="PIRSR603739-50"/>
    </source>
</evidence>
<keyword evidence="6 14" id="KW-0004">4Fe-4S</keyword>
<dbReference type="OrthoDB" id="9770937at2"/>
<gene>
    <name evidence="17" type="primary">epmB</name>
    <name evidence="17" type="ORF">FCL42_13765</name>
</gene>
<protein>
    <recommendedName>
        <fullName evidence="5">L-lysine 2,3-aminomutase</fullName>
    </recommendedName>
    <alternativeName>
        <fullName evidence="13">EF-P post-translational modification enzyme B</fullName>
    </alternativeName>
</protein>
<reference evidence="17 18" key="1">
    <citation type="submission" date="2019-04" db="EMBL/GenBank/DDBJ databases">
        <authorList>
            <person name="Hwang J.C."/>
        </authorList>
    </citation>
    <scope>NUCLEOTIDE SEQUENCE [LARGE SCALE GENOMIC DNA]</scope>
    <source>
        <strain evidence="17 18">IMCC35002</strain>
    </source>
</reference>
<dbReference type="CDD" id="cd01335">
    <property type="entry name" value="Radical_SAM"/>
    <property type="match status" value="1"/>
</dbReference>
<evidence type="ECO:0000256" key="10">
    <source>
        <dbReference type="ARBA" id="ARBA00023004"/>
    </source>
</evidence>
<accession>A0A4U1BND7</accession>
<dbReference type="NCBIfam" id="TIGR00238">
    <property type="entry name" value="KamA family radical SAM protein"/>
    <property type="match status" value="1"/>
</dbReference>
<dbReference type="PANTHER" id="PTHR30538:SF1">
    <property type="entry name" value="L-LYSINE 2,3-AMINOMUTASE"/>
    <property type="match status" value="1"/>
</dbReference>
<evidence type="ECO:0000256" key="11">
    <source>
        <dbReference type="ARBA" id="ARBA00023014"/>
    </source>
</evidence>
<evidence type="ECO:0000256" key="14">
    <source>
        <dbReference type="PIRSR" id="PIRSR004911-1"/>
    </source>
</evidence>
<dbReference type="EMBL" id="SWCJ01000011">
    <property type="protein sequence ID" value="TKB53641.1"/>
    <property type="molecule type" value="Genomic_DNA"/>
</dbReference>
<dbReference type="Pfam" id="PF04055">
    <property type="entry name" value="Radical_SAM"/>
    <property type="match status" value="1"/>
</dbReference>
<evidence type="ECO:0000256" key="5">
    <source>
        <dbReference type="ARBA" id="ARBA00022363"/>
    </source>
</evidence>
<evidence type="ECO:0000313" key="18">
    <source>
        <dbReference type="Proteomes" id="UP000305675"/>
    </source>
</evidence>
<keyword evidence="9 15" id="KW-0663">Pyridoxal phosphate</keyword>
<evidence type="ECO:0000256" key="13">
    <source>
        <dbReference type="ARBA" id="ARBA00030756"/>
    </source>
</evidence>
<dbReference type="PROSITE" id="PS51918">
    <property type="entry name" value="RADICAL_SAM"/>
    <property type="match status" value="1"/>
</dbReference>
<feature type="binding site" evidence="14">
    <location>
        <position position="124"/>
    </location>
    <ligand>
        <name>[4Fe-4S] cluster</name>
        <dbReference type="ChEBI" id="CHEBI:49883"/>
        <note>4Fe-4S-S-AdoMet</note>
    </ligand>
</feature>
<evidence type="ECO:0000256" key="9">
    <source>
        <dbReference type="ARBA" id="ARBA00022898"/>
    </source>
</evidence>
<organism evidence="17 18">
    <name type="scientific">Ferrimonas aestuarii</name>
    <dbReference type="NCBI Taxonomy" id="2569539"/>
    <lineage>
        <taxon>Bacteria</taxon>
        <taxon>Pseudomonadati</taxon>
        <taxon>Pseudomonadota</taxon>
        <taxon>Gammaproteobacteria</taxon>
        <taxon>Alteromonadales</taxon>
        <taxon>Ferrimonadaceae</taxon>
        <taxon>Ferrimonas</taxon>
    </lineage>
</organism>
<evidence type="ECO:0000256" key="1">
    <source>
        <dbReference type="ARBA" id="ARBA00001352"/>
    </source>
</evidence>
<dbReference type="GO" id="GO:0016853">
    <property type="term" value="F:isomerase activity"/>
    <property type="evidence" value="ECO:0007669"/>
    <property type="project" value="UniProtKB-KW"/>
</dbReference>
<comment type="similarity">
    <text evidence="4">Belongs to the radical SAM superfamily. KamA family.</text>
</comment>
<evidence type="ECO:0000256" key="6">
    <source>
        <dbReference type="ARBA" id="ARBA00022485"/>
    </source>
</evidence>
<evidence type="ECO:0000256" key="2">
    <source>
        <dbReference type="ARBA" id="ARBA00001933"/>
    </source>
</evidence>
<dbReference type="SFLD" id="SFLDS00029">
    <property type="entry name" value="Radical_SAM"/>
    <property type="match status" value="1"/>
</dbReference>
<dbReference type="SFLD" id="SFLDF00314">
    <property type="entry name" value="L-lysine_2_3-aminomutase_(yjeK"/>
    <property type="match status" value="1"/>
</dbReference>
<dbReference type="PANTHER" id="PTHR30538">
    <property type="entry name" value="LYSINE 2,3-AMINOMUTASE-RELATED"/>
    <property type="match status" value="1"/>
</dbReference>
<keyword evidence="7" id="KW-0949">S-adenosyl-L-methionine</keyword>
<dbReference type="InterPro" id="IPR058240">
    <property type="entry name" value="rSAM_sf"/>
</dbReference>
<keyword evidence="8 14" id="KW-0479">Metal-binding</keyword>
<keyword evidence="18" id="KW-1185">Reference proteome</keyword>
<dbReference type="Gene3D" id="3.20.20.70">
    <property type="entry name" value="Aldolase class I"/>
    <property type="match status" value="1"/>
</dbReference>
<dbReference type="GO" id="GO:0046872">
    <property type="term" value="F:metal ion binding"/>
    <property type="evidence" value="ECO:0007669"/>
    <property type="project" value="UniProtKB-KW"/>
</dbReference>
<comment type="caution">
    <text evidence="17">The sequence shown here is derived from an EMBL/GenBank/DDBJ whole genome shotgun (WGS) entry which is preliminary data.</text>
</comment>
<evidence type="ECO:0000256" key="12">
    <source>
        <dbReference type="ARBA" id="ARBA00023235"/>
    </source>
</evidence>
<dbReference type="InterPro" id="IPR022462">
    <property type="entry name" value="EpmB"/>
</dbReference>
<dbReference type="InterPro" id="IPR013785">
    <property type="entry name" value="Aldolase_TIM"/>
</dbReference>
<dbReference type="RefSeq" id="WP_136864001.1">
    <property type="nucleotide sequence ID" value="NZ_SWCJ01000011.1"/>
</dbReference>
<evidence type="ECO:0000256" key="4">
    <source>
        <dbReference type="ARBA" id="ARBA00008703"/>
    </source>
</evidence>
<keyword evidence="10" id="KW-0408">Iron</keyword>
<dbReference type="PIRSF" id="PIRSF004911">
    <property type="entry name" value="DUF160"/>
    <property type="match status" value="1"/>
</dbReference>
<proteinExistence type="inferred from homology"/>
<evidence type="ECO:0000256" key="7">
    <source>
        <dbReference type="ARBA" id="ARBA00022691"/>
    </source>
</evidence>
<comment type="cofactor">
    <cofactor evidence="3">
        <name>[4Fe-4S] cluster</name>
        <dbReference type="ChEBI" id="CHEBI:49883"/>
    </cofactor>
</comment>